<keyword evidence="1" id="KW-1133">Transmembrane helix</keyword>
<keyword evidence="1" id="KW-0812">Transmembrane</keyword>
<dbReference type="Proteomes" id="UP000194857">
    <property type="component" value="Unassembled WGS sequence"/>
</dbReference>
<keyword evidence="1" id="KW-0472">Membrane</keyword>
<proteinExistence type="predicted"/>
<organism evidence="2 3">
    <name type="scientific">Pseudomonas aeruginosa</name>
    <dbReference type="NCBI Taxonomy" id="287"/>
    <lineage>
        <taxon>Bacteria</taxon>
        <taxon>Pseudomonadati</taxon>
        <taxon>Pseudomonadota</taxon>
        <taxon>Gammaproteobacteria</taxon>
        <taxon>Pseudomonadales</taxon>
        <taxon>Pseudomonadaceae</taxon>
        <taxon>Pseudomonas</taxon>
    </lineage>
</organism>
<accession>A0A241XSA0</accession>
<evidence type="ECO:0000313" key="3">
    <source>
        <dbReference type="Proteomes" id="UP000194857"/>
    </source>
</evidence>
<reference evidence="3" key="1">
    <citation type="submission" date="2017-05" db="EMBL/GenBank/DDBJ databases">
        <authorList>
            <person name="Giani T."/>
            <person name="Arena F."/>
            <person name="Pollini S."/>
            <person name="Di Pilato V."/>
            <person name="D'Andrea M.M."/>
            <person name="Henrici De Angelis L."/>
            <person name="Bassetti M."/>
            <person name="Rossolini G.M."/>
        </authorList>
    </citation>
    <scope>NUCLEOTIDE SEQUENCE [LARGE SCALE GENOMIC DNA]</scope>
    <source>
        <strain evidence="3">S567_C10_BS</strain>
    </source>
</reference>
<evidence type="ECO:0000256" key="1">
    <source>
        <dbReference type="SAM" id="Phobius"/>
    </source>
</evidence>
<feature type="transmembrane region" description="Helical" evidence="1">
    <location>
        <begin position="12"/>
        <end position="31"/>
    </location>
</feature>
<protein>
    <submittedName>
        <fullName evidence="2">Uncharacterized protein</fullName>
    </submittedName>
</protein>
<dbReference type="AlphaFoldDB" id="A0A241XSA0"/>
<sequence>MTCSGKDYHKNNIIIILIMQLWITHYAWPVLPGRVVKANRVLPEMKAITYRAAMGSEGG</sequence>
<comment type="caution">
    <text evidence="2">The sequence shown here is derived from an EMBL/GenBank/DDBJ whole genome shotgun (WGS) entry which is preliminary data.</text>
</comment>
<gene>
    <name evidence="2" type="ORF">CAZ10_10720</name>
</gene>
<dbReference type="EMBL" id="NFFZ01000004">
    <property type="protein sequence ID" value="OTI63294.1"/>
    <property type="molecule type" value="Genomic_DNA"/>
</dbReference>
<name>A0A241XSA0_PSEAI</name>
<evidence type="ECO:0000313" key="2">
    <source>
        <dbReference type="EMBL" id="OTI63294.1"/>
    </source>
</evidence>